<proteinExistence type="predicted"/>
<name>A0A8S5R7M4_9VIRU</name>
<dbReference type="EMBL" id="BK015827">
    <property type="protein sequence ID" value="DAE27013.1"/>
    <property type="molecule type" value="Genomic_DNA"/>
</dbReference>
<reference evidence="1" key="1">
    <citation type="journal article" date="2021" name="Proc. Natl. Acad. Sci. U.S.A.">
        <title>A Catalog of Tens of Thousands of Viruses from Human Metagenomes Reveals Hidden Associations with Chronic Diseases.</title>
        <authorList>
            <person name="Tisza M.J."/>
            <person name="Buck C.B."/>
        </authorList>
    </citation>
    <scope>NUCLEOTIDE SEQUENCE</scope>
    <source>
        <strain evidence="1">Ctah610</strain>
    </source>
</reference>
<dbReference type="CDD" id="cd12870">
    <property type="entry name" value="MqsA"/>
    <property type="match status" value="1"/>
</dbReference>
<dbReference type="InterPro" id="IPR022453">
    <property type="entry name" value="Znf_MqsA-type"/>
</dbReference>
<organism evidence="1">
    <name type="scientific">virus sp. ctah610</name>
    <dbReference type="NCBI Taxonomy" id="2826807"/>
    <lineage>
        <taxon>Viruses</taxon>
    </lineage>
</organism>
<sequence length="75" mass="8350">MKCFKCGAGMEKSTTTSVTDLGNCLVIVRNVPCYKCSECDEIFYTGDVVERLEKIIDTAKKVMQEISIIDYTKAA</sequence>
<protein>
    <submittedName>
        <fullName evidence="1">MqsA</fullName>
    </submittedName>
</protein>
<dbReference type="Gene3D" id="3.10.20.860">
    <property type="match status" value="1"/>
</dbReference>
<dbReference type="NCBIfam" id="TIGR03831">
    <property type="entry name" value="YgiT_finger"/>
    <property type="match status" value="1"/>
</dbReference>
<evidence type="ECO:0000313" key="1">
    <source>
        <dbReference type="EMBL" id="DAE27013.1"/>
    </source>
</evidence>
<accession>A0A8S5R7M4</accession>